<dbReference type="Gene3D" id="3.10.180.10">
    <property type="entry name" value="2,3-Dihydroxybiphenyl 1,2-Dioxygenase, domain 1"/>
    <property type="match status" value="1"/>
</dbReference>
<dbReference type="SUPFAM" id="SSF54593">
    <property type="entry name" value="Glyoxalase/Bleomycin resistance protein/Dihydroxybiphenyl dioxygenase"/>
    <property type="match status" value="1"/>
</dbReference>
<dbReference type="PANTHER" id="PTHR33993">
    <property type="entry name" value="GLYOXALASE-RELATED"/>
    <property type="match status" value="1"/>
</dbReference>
<dbReference type="InterPro" id="IPR037523">
    <property type="entry name" value="VOC_core"/>
</dbReference>
<proteinExistence type="predicted"/>
<dbReference type="Pfam" id="PF00903">
    <property type="entry name" value="Glyoxalase"/>
    <property type="match status" value="1"/>
</dbReference>
<feature type="domain" description="VOC" evidence="1">
    <location>
        <begin position="5"/>
        <end position="123"/>
    </location>
</feature>
<dbReference type="PROSITE" id="PS51819">
    <property type="entry name" value="VOC"/>
    <property type="match status" value="1"/>
</dbReference>
<dbReference type="AlphaFoldDB" id="A0A918S0B2"/>
<reference evidence="2" key="2">
    <citation type="submission" date="2020-09" db="EMBL/GenBank/DDBJ databases">
        <authorList>
            <person name="Sun Q."/>
            <person name="Kim S."/>
        </authorList>
    </citation>
    <scope>NUCLEOTIDE SEQUENCE</scope>
    <source>
        <strain evidence="2">KCTC 12711</strain>
    </source>
</reference>
<dbReference type="InterPro" id="IPR029068">
    <property type="entry name" value="Glyas_Bleomycin-R_OHBP_Dase"/>
</dbReference>
<dbReference type="Proteomes" id="UP000614811">
    <property type="component" value="Unassembled WGS sequence"/>
</dbReference>
<dbReference type="EMBL" id="BMXA01000007">
    <property type="protein sequence ID" value="GHA18394.1"/>
    <property type="molecule type" value="Genomic_DNA"/>
</dbReference>
<dbReference type="InterPro" id="IPR052164">
    <property type="entry name" value="Anthracycline_SecMetBiosynth"/>
</dbReference>
<dbReference type="InterPro" id="IPR004360">
    <property type="entry name" value="Glyas_Fos-R_dOase_dom"/>
</dbReference>
<dbReference type="PANTHER" id="PTHR33993:SF14">
    <property type="entry name" value="GB|AAF24581.1"/>
    <property type="match status" value="1"/>
</dbReference>
<evidence type="ECO:0000313" key="2">
    <source>
        <dbReference type="EMBL" id="GHA18394.1"/>
    </source>
</evidence>
<gene>
    <name evidence="2" type="ORF">GCM10008090_29970</name>
</gene>
<keyword evidence="3" id="KW-1185">Reference proteome</keyword>
<accession>A0A918S0B2</accession>
<reference evidence="2" key="1">
    <citation type="journal article" date="2014" name="Int. J. Syst. Evol. Microbiol.">
        <title>Complete genome sequence of Corynebacterium casei LMG S-19264T (=DSM 44701T), isolated from a smear-ripened cheese.</title>
        <authorList>
            <consortium name="US DOE Joint Genome Institute (JGI-PGF)"/>
            <person name="Walter F."/>
            <person name="Albersmeier A."/>
            <person name="Kalinowski J."/>
            <person name="Ruckert C."/>
        </authorList>
    </citation>
    <scope>NUCLEOTIDE SEQUENCE</scope>
    <source>
        <strain evidence="2">KCTC 12711</strain>
    </source>
</reference>
<evidence type="ECO:0000313" key="3">
    <source>
        <dbReference type="Proteomes" id="UP000614811"/>
    </source>
</evidence>
<name>A0A918S0B2_9GAMM</name>
<dbReference type="RefSeq" id="WP_189402525.1">
    <property type="nucleotide sequence ID" value="NZ_BMXA01000007.1"/>
</dbReference>
<organism evidence="2 3">
    <name type="scientific">Arenicella chitinivorans</name>
    <dbReference type="NCBI Taxonomy" id="1329800"/>
    <lineage>
        <taxon>Bacteria</taxon>
        <taxon>Pseudomonadati</taxon>
        <taxon>Pseudomonadota</taxon>
        <taxon>Gammaproteobacteria</taxon>
        <taxon>Arenicellales</taxon>
        <taxon>Arenicellaceae</taxon>
        <taxon>Arenicella</taxon>
    </lineage>
</organism>
<evidence type="ECO:0000259" key="1">
    <source>
        <dbReference type="PROSITE" id="PS51819"/>
    </source>
</evidence>
<sequence>MPEKPIGQIMWRDLTVKDADQIKDFYSAVVGWKSQPVSMGDYDDFNMNLPESGETVAGVCHARGGNADLPAQWMMYVRVADAQTSVETVQKMGGAVLQGPRTMGEETYYVIRDPAGAVLTIFS</sequence>
<comment type="caution">
    <text evidence="2">The sequence shown here is derived from an EMBL/GenBank/DDBJ whole genome shotgun (WGS) entry which is preliminary data.</text>
</comment>
<protein>
    <recommendedName>
        <fullName evidence="1">VOC domain-containing protein</fullName>
    </recommendedName>
</protein>